<evidence type="ECO:0008006" key="13">
    <source>
        <dbReference type="Google" id="ProtNLM"/>
    </source>
</evidence>
<evidence type="ECO:0000313" key="12">
    <source>
        <dbReference type="Proteomes" id="UP001356427"/>
    </source>
</evidence>
<name>A0AAN8R1N1_9TELE</name>
<accession>A0AAN8R1N1</accession>
<dbReference type="PANTHER" id="PTHR15352:SF4">
    <property type="entry name" value="LYMPHOID-RESTRICTED MEMBRANE PROTEIN-LIKE ISOFORM X1"/>
    <property type="match status" value="1"/>
</dbReference>
<gene>
    <name evidence="11" type="ORF">J4Q44_G00107290</name>
</gene>
<comment type="caution">
    <text evidence="11">The sequence shown here is derived from an EMBL/GenBank/DDBJ whole genome shotgun (WGS) entry which is preliminary data.</text>
</comment>
<keyword evidence="6 8" id="KW-0175">Coiled coil</keyword>
<keyword evidence="7 10" id="KW-0472">Membrane</keyword>
<protein>
    <recommendedName>
        <fullName evidence="13">Lymphoid-restricted membrane protein-like</fullName>
    </recommendedName>
</protein>
<dbReference type="PANTHER" id="PTHR15352">
    <property type="entry name" value="LYMPHOID-RESTRICTED MEMBRANE PROTEIN, JAW1"/>
    <property type="match status" value="1"/>
</dbReference>
<proteinExistence type="predicted"/>
<dbReference type="EMBL" id="JAGTTL010000008">
    <property type="protein sequence ID" value="KAK6319518.1"/>
    <property type="molecule type" value="Genomic_DNA"/>
</dbReference>
<evidence type="ECO:0000256" key="2">
    <source>
        <dbReference type="ARBA" id="ARBA00004496"/>
    </source>
</evidence>
<feature type="region of interest" description="Disordered" evidence="9">
    <location>
        <begin position="1"/>
        <end position="54"/>
    </location>
</feature>
<evidence type="ECO:0000256" key="1">
    <source>
        <dbReference type="ARBA" id="ARBA00004167"/>
    </source>
</evidence>
<dbReference type="GO" id="GO:0016020">
    <property type="term" value="C:membrane"/>
    <property type="evidence" value="ECO:0007669"/>
    <property type="project" value="UniProtKB-SubCell"/>
</dbReference>
<evidence type="ECO:0000256" key="8">
    <source>
        <dbReference type="SAM" id="Coils"/>
    </source>
</evidence>
<evidence type="ECO:0000256" key="7">
    <source>
        <dbReference type="ARBA" id="ARBA00023136"/>
    </source>
</evidence>
<evidence type="ECO:0000313" key="11">
    <source>
        <dbReference type="EMBL" id="KAK6319518.1"/>
    </source>
</evidence>
<keyword evidence="3" id="KW-0963">Cytoplasm</keyword>
<evidence type="ECO:0000256" key="6">
    <source>
        <dbReference type="ARBA" id="ARBA00023054"/>
    </source>
</evidence>
<feature type="compositionally biased region" description="Polar residues" evidence="9">
    <location>
        <begin position="9"/>
        <end position="20"/>
    </location>
</feature>
<feature type="compositionally biased region" description="Low complexity" evidence="9">
    <location>
        <begin position="349"/>
        <end position="359"/>
    </location>
</feature>
<dbReference type="Proteomes" id="UP001356427">
    <property type="component" value="Unassembled WGS sequence"/>
</dbReference>
<feature type="compositionally biased region" description="Polar residues" evidence="9">
    <location>
        <begin position="300"/>
        <end position="310"/>
    </location>
</feature>
<evidence type="ECO:0000256" key="9">
    <source>
        <dbReference type="SAM" id="MobiDB-lite"/>
    </source>
</evidence>
<dbReference type="AlphaFoldDB" id="A0AAN8R1N1"/>
<evidence type="ECO:0000256" key="5">
    <source>
        <dbReference type="ARBA" id="ARBA00022989"/>
    </source>
</evidence>
<evidence type="ECO:0000256" key="10">
    <source>
        <dbReference type="SAM" id="Phobius"/>
    </source>
</evidence>
<comment type="subcellular location">
    <subcellularLocation>
        <location evidence="2">Cytoplasm</location>
    </subcellularLocation>
    <subcellularLocation>
        <location evidence="1">Membrane</location>
        <topology evidence="1">Single-pass membrane protein</topology>
    </subcellularLocation>
</comment>
<organism evidence="11 12">
    <name type="scientific">Coregonus suidteri</name>
    <dbReference type="NCBI Taxonomy" id="861788"/>
    <lineage>
        <taxon>Eukaryota</taxon>
        <taxon>Metazoa</taxon>
        <taxon>Chordata</taxon>
        <taxon>Craniata</taxon>
        <taxon>Vertebrata</taxon>
        <taxon>Euteleostomi</taxon>
        <taxon>Actinopterygii</taxon>
        <taxon>Neopterygii</taxon>
        <taxon>Teleostei</taxon>
        <taxon>Protacanthopterygii</taxon>
        <taxon>Salmoniformes</taxon>
        <taxon>Salmonidae</taxon>
        <taxon>Coregoninae</taxon>
        <taxon>Coregonus</taxon>
    </lineage>
</organism>
<feature type="coiled-coil region" evidence="8">
    <location>
        <begin position="112"/>
        <end position="139"/>
    </location>
</feature>
<keyword evidence="4 10" id="KW-0812">Transmembrane</keyword>
<keyword evidence="5 10" id="KW-1133">Transmembrane helix</keyword>
<sequence>MSRYRPPKSDSSFTGALTSQPGPPAKEATPCEYAGILGDSSESDQEPSPEDQLAVSWENLPILERLGLSTGTEMTEEEVESAFTQLALAFRCDQYTLAQRLQAEEHDRTVAQENLNLELERARDTLQSLRGRCVDAERSEMLSCIEASLDTVLDGVSDIIAAAEMLGSVHQEARVCCSVEMMEVHVEHLKRRHAVESAELLETRKLLHRRIHSDSEEGDVRNRFVRRDSLQTLTRRRVSVTLIPTGSQLSDLEAKFQEGCRAGADTDSQGPEGGSVNQASRPSEMMSPLASPSPHATLLIRQSSTQSSQSLEDESEVAPHTSSLQMTLHHRRRSAILEREASSEEAEAEGSGVESATGSRAGSIAGTAEPSELSMAESVCTSEPPVVLSEQHPLASWLSYCRWVLVLLLLLALSFFLMLGFLLWGLKVPHHSPSF</sequence>
<dbReference type="GO" id="GO:0005737">
    <property type="term" value="C:cytoplasm"/>
    <property type="evidence" value="ECO:0007669"/>
    <property type="project" value="UniProtKB-SubCell"/>
</dbReference>
<reference evidence="11 12" key="1">
    <citation type="submission" date="2021-04" db="EMBL/GenBank/DDBJ databases">
        <authorList>
            <person name="De Guttry C."/>
            <person name="Zahm M."/>
            <person name="Klopp C."/>
            <person name="Cabau C."/>
            <person name="Louis A."/>
            <person name="Berthelot C."/>
            <person name="Parey E."/>
            <person name="Roest Crollius H."/>
            <person name="Montfort J."/>
            <person name="Robinson-Rechavi M."/>
            <person name="Bucao C."/>
            <person name="Bouchez O."/>
            <person name="Gislard M."/>
            <person name="Lluch J."/>
            <person name="Milhes M."/>
            <person name="Lampietro C."/>
            <person name="Lopez Roques C."/>
            <person name="Donnadieu C."/>
            <person name="Braasch I."/>
            <person name="Desvignes T."/>
            <person name="Postlethwait J."/>
            <person name="Bobe J."/>
            <person name="Wedekind C."/>
            <person name="Guiguen Y."/>
        </authorList>
    </citation>
    <scope>NUCLEOTIDE SEQUENCE [LARGE SCALE GENOMIC DNA]</scope>
    <source>
        <strain evidence="11">Cs_M1</strain>
        <tissue evidence="11">Blood</tissue>
    </source>
</reference>
<dbReference type="Pfam" id="PF05781">
    <property type="entry name" value="MRVI1"/>
    <property type="match status" value="1"/>
</dbReference>
<dbReference type="InterPro" id="IPR008677">
    <property type="entry name" value="MRVI1"/>
</dbReference>
<feature type="region of interest" description="Disordered" evidence="9">
    <location>
        <begin position="262"/>
        <end position="376"/>
    </location>
</feature>
<evidence type="ECO:0000256" key="4">
    <source>
        <dbReference type="ARBA" id="ARBA00022692"/>
    </source>
</evidence>
<evidence type="ECO:0000256" key="3">
    <source>
        <dbReference type="ARBA" id="ARBA00022490"/>
    </source>
</evidence>
<feature type="transmembrane region" description="Helical" evidence="10">
    <location>
        <begin position="403"/>
        <end position="426"/>
    </location>
</feature>
<keyword evidence="12" id="KW-1185">Reference proteome</keyword>